<evidence type="ECO:0000256" key="1">
    <source>
        <dbReference type="SAM" id="Phobius"/>
    </source>
</evidence>
<proteinExistence type="predicted"/>
<keyword evidence="1" id="KW-0472">Membrane</keyword>
<dbReference type="Proteomes" id="UP001283361">
    <property type="component" value="Unassembled WGS sequence"/>
</dbReference>
<dbReference type="EMBL" id="JAWDGP010004643">
    <property type="protein sequence ID" value="KAK3762777.1"/>
    <property type="molecule type" value="Genomic_DNA"/>
</dbReference>
<reference evidence="2" key="1">
    <citation type="journal article" date="2023" name="G3 (Bethesda)">
        <title>A reference genome for the long-term kleptoplast-retaining sea slug Elysia crispata morphotype clarki.</title>
        <authorList>
            <person name="Eastman K.E."/>
            <person name="Pendleton A.L."/>
            <person name="Shaikh M.A."/>
            <person name="Suttiyut T."/>
            <person name="Ogas R."/>
            <person name="Tomko P."/>
            <person name="Gavelis G."/>
            <person name="Widhalm J.R."/>
            <person name="Wisecaver J.H."/>
        </authorList>
    </citation>
    <scope>NUCLEOTIDE SEQUENCE</scope>
    <source>
        <strain evidence="2">ECLA1</strain>
    </source>
</reference>
<evidence type="ECO:0000313" key="3">
    <source>
        <dbReference type="Proteomes" id="UP001283361"/>
    </source>
</evidence>
<dbReference type="AlphaFoldDB" id="A0AAE0Z6D7"/>
<evidence type="ECO:0000313" key="2">
    <source>
        <dbReference type="EMBL" id="KAK3762777.1"/>
    </source>
</evidence>
<feature type="transmembrane region" description="Helical" evidence="1">
    <location>
        <begin position="61"/>
        <end position="80"/>
    </location>
</feature>
<comment type="caution">
    <text evidence="2">The sequence shown here is derived from an EMBL/GenBank/DDBJ whole genome shotgun (WGS) entry which is preliminary data.</text>
</comment>
<name>A0AAE0Z6D7_9GAST</name>
<gene>
    <name evidence="2" type="ORF">RRG08_062769</name>
</gene>
<protein>
    <submittedName>
        <fullName evidence="2">Uncharacterized protein</fullName>
    </submittedName>
</protein>
<organism evidence="2 3">
    <name type="scientific">Elysia crispata</name>
    <name type="common">lettuce slug</name>
    <dbReference type="NCBI Taxonomy" id="231223"/>
    <lineage>
        <taxon>Eukaryota</taxon>
        <taxon>Metazoa</taxon>
        <taxon>Spiralia</taxon>
        <taxon>Lophotrochozoa</taxon>
        <taxon>Mollusca</taxon>
        <taxon>Gastropoda</taxon>
        <taxon>Heterobranchia</taxon>
        <taxon>Euthyneura</taxon>
        <taxon>Panpulmonata</taxon>
        <taxon>Sacoglossa</taxon>
        <taxon>Placobranchoidea</taxon>
        <taxon>Plakobranchidae</taxon>
        <taxon>Elysia</taxon>
    </lineage>
</organism>
<keyword evidence="1" id="KW-1133">Transmembrane helix</keyword>
<sequence length="131" mass="13948">MQHGHHVKTAGSVTSASTSVTVLGLVHVVETMVPVAQAVKRVGLDLPVNMSVNQASMGLSVVRFAVPIVLVVVTLVIMSLESAVRTNVTQDIPGRNVIKGEEEKCNIACDILHGYHAPELTHSVNPPLPWT</sequence>
<accession>A0AAE0Z6D7</accession>
<keyword evidence="1" id="KW-0812">Transmembrane</keyword>
<keyword evidence="3" id="KW-1185">Reference proteome</keyword>